<feature type="chain" id="PRO_5032931886" description="VWFA domain-containing protein" evidence="1">
    <location>
        <begin position="19"/>
        <end position="665"/>
    </location>
</feature>
<dbReference type="Proteomes" id="UP000663852">
    <property type="component" value="Unassembled WGS sequence"/>
</dbReference>
<dbReference type="PANTHER" id="PTHR24020">
    <property type="entry name" value="COLLAGEN ALPHA"/>
    <property type="match status" value="1"/>
</dbReference>
<comment type="caution">
    <text evidence="3">The sequence shown here is derived from an EMBL/GenBank/DDBJ whole genome shotgun (WGS) entry which is preliminary data.</text>
</comment>
<name>A0A815GCR3_ADIRI</name>
<evidence type="ECO:0000313" key="4">
    <source>
        <dbReference type="Proteomes" id="UP000663852"/>
    </source>
</evidence>
<dbReference type="InterPro" id="IPR002035">
    <property type="entry name" value="VWF_A"/>
</dbReference>
<dbReference type="PROSITE" id="PS50234">
    <property type="entry name" value="VWFA"/>
    <property type="match status" value="1"/>
</dbReference>
<dbReference type="Pfam" id="PF00092">
    <property type="entry name" value="VWA"/>
    <property type="match status" value="1"/>
</dbReference>
<reference evidence="3" key="1">
    <citation type="submission" date="2021-02" db="EMBL/GenBank/DDBJ databases">
        <authorList>
            <person name="Nowell W R."/>
        </authorList>
    </citation>
    <scope>NUCLEOTIDE SEQUENCE</scope>
</reference>
<dbReference type="SUPFAM" id="SSF53955">
    <property type="entry name" value="Lysozyme-like"/>
    <property type="match status" value="1"/>
</dbReference>
<proteinExistence type="predicted"/>
<dbReference type="SMART" id="SM00327">
    <property type="entry name" value="VWA"/>
    <property type="match status" value="1"/>
</dbReference>
<dbReference type="AlphaFoldDB" id="A0A815GCR3"/>
<dbReference type="InterPro" id="IPR023346">
    <property type="entry name" value="Lysozyme-like_dom_sf"/>
</dbReference>
<dbReference type="InterPro" id="IPR050525">
    <property type="entry name" value="ECM_Assembly_Org"/>
</dbReference>
<protein>
    <recommendedName>
        <fullName evidence="2">VWFA domain-containing protein</fullName>
    </recommendedName>
</protein>
<evidence type="ECO:0000256" key="1">
    <source>
        <dbReference type="SAM" id="SignalP"/>
    </source>
</evidence>
<dbReference type="CDD" id="cd01450">
    <property type="entry name" value="vWFA_subfamily_ECM"/>
    <property type="match status" value="1"/>
</dbReference>
<sequence length="665" mass="72322">MKKFLLIFGLVFLSTTQAQRCVGSYNESISGECQSHKNCQGSLLAAGGCEGGGCCVKLATKPSPSVCLTESDFVPLYKTERAIFLQKILSYAINSAGICTNCQAKAAFLAIAATMTDNFQKDEAQGHSSEFTDDDGKYGNTQAGDGSLFRRRGFFGLRGRTMYQRVQTTLPKYQTIMANPQLAAFVDNAIEIAAALWKKPDLLNGPPLTEHADGTFYGFSTLWYRLTGSIENLATATKLYSKFLRHLGCGGDLYPGQGGACQFNSTHTGTCSPDCIQGLEDAGEYCGCSGGIGPQCPNSPPHVRCCLDTCSQELKMDLGFVLDASGSVGSKNYELQLKFTKDLLQRANVGENKTHVGVINYSGEIEILTWLTTDYKLSQKLKKIDKATYFGKGTDTAGALKQAARVFSYKNGLRLPEDGAAPVIFVITDGESADRKATIAAAKVLKANGIHIVSVGVGNKLDLVELNAICTEPASENYFPITNYAALDQKLNQFTAKTCSEPAPIAENTTVTGECGKDKYKFLKIKIIIVGNKIKIIVKLFNGKVKVFFSFTSKNPKDPIDFGNYVTTTSTSTFSSLPSTSSSKFLPKYDRAVDEGEEISLVIDKPEDEEDVEYVYLGIKGVEEDNRFEVKFDDCANVDCRSISTSIQITLSLLLICIIFTFFSL</sequence>
<organism evidence="3 4">
    <name type="scientific">Adineta ricciae</name>
    <name type="common">Rotifer</name>
    <dbReference type="NCBI Taxonomy" id="249248"/>
    <lineage>
        <taxon>Eukaryota</taxon>
        <taxon>Metazoa</taxon>
        <taxon>Spiralia</taxon>
        <taxon>Gnathifera</taxon>
        <taxon>Rotifera</taxon>
        <taxon>Eurotatoria</taxon>
        <taxon>Bdelloidea</taxon>
        <taxon>Adinetida</taxon>
        <taxon>Adinetidae</taxon>
        <taxon>Adineta</taxon>
    </lineage>
</organism>
<accession>A0A815GCR3</accession>
<dbReference type="SUPFAM" id="SSF53300">
    <property type="entry name" value="vWA-like"/>
    <property type="match status" value="1"/>
</dbReference>
<keyword evidence="1" id="KW-0732">Signal</keyword>
<dbReference type="OrthoDB" id="6132182at2759"/>
<dbReference type="InterPro" id="IPR036465">
    <property type="entry name" value="vWFA_dom_sf"/>
</dbReference>
<gene>
    <name evidence="3" type="ORF">EDS130_LOCUS32566</name>
</gene>
<dbReference type="PRINTS" id="PR00453">
    <property type="entry name" value="VWFADOMAIN"/>
</dbReference>
<dbReference type="Gene3D" id="3.40.50.410">
    <property type="entry name" value="von Willebrand factor, type A domain"/>
    <property type="match status" value="1"/>
</dbReference>
<dbReference type="EMBL" id="CAJNOJ010000251">
    <property type="protein sequence ID" value="CAF1337922.1"/>
    <property type="molecule type" value="Genomic_DNA"/>
</dbReference>
<evidence type="ECO:0000313" key="3">
    <source>
        <dbReference type="EMBL" id="CAF1337922.1"/>
    </source>
</evidence>
<feature type="signal peptide" evidence="1">
    <location>
        <begin position="1"/>
        <end position="18"/>
    </location>
</feature>
<evidence type="ECO:0000259" key="2">
    <source>
        <dbReference type="PROSITE" id="PS50234"/>
    </source>
</evidence>
<feature type="domain" description="VWFA" evidence="2">
    <location>
        <begin position="317"/>
        <end position="494"/>
    </location>
</feature>
<dbReference type="PANTHER" id="PTHR24020:SF84">
    <property type="entry name" value="VWFA DOMAIN-CONTAINING PROTEIN"/>
    <property type="match status" value="1"/>
</dbReference>
<dbReference type="Gene3D" id="1.10.530.10">
    <property type="match status" value="1"/>
</dbReference>